<reference evidence="3" key="3">
    <citation type="submission" date="2015-04" db="UniProtKB">
        <authorList>
            <consortium name="EnsemblPlants"/>
        </authorList>
    </citation>
    <scope>IDENTIFICATION</scope>
    <source>
        <strain evidence="3">cv. Jemalong A17</strain>
    </source>
</reference>
<evidence type="ECO:0000256" key="1">
    <source>
        <dbReference type="SAM" id="MobiDB-lite"/>
    </source>
</evidence>
<organism evidence="2 4">
    <name type="scientific">Medicago truncatula</name>
    <name type="common">Barrel medic</name>
    <name type="synonym">Medicago tribuloides</name>
    <dbReference type="NCBI Taxonomy" id="3880"/>
    <lineage>
        <taxon>Eukaryota</taxon>
        <taxon>Viridiplantae</taxon>
        <taxon>Streptophyta</taxon>
        <taxon>Embryophyta</taxon>
        <taxon>Tracheophyta</taxon>
        <taxon>Spermatophyta</taxon>
        <taxon>Magnoliopsida</taxon>
        <taxon>eudicotyledons</taxon>
        <taxon>Gunneridae</taxon>
        <taxon>Pentapetalae</taxon>
        <taxon>rosids</taxon>
        <taxon>fabids</taxon>
        <taxon>Fabales</taxon>
        <taxon>Fabaceae</taxon>
        <taxon>Papilionoideae</taxon>
        <taxon>50 kb inversion clade</taxon>
        <taxon>NPAAA clade</taxon>
        <taxon>Hologalegina</taxon>
        <taxon>IRL clade</taxon>
        <taxon>Trifolieae</taxon>
        <taxon>Medicago</taxon>
    </lineage>
</organism>
<feature type="region of interest" description="Disordered" evidence="1">
    <location>
        <begin position="47"/>
        <end position="66"/>
    </location>
</feature>
<sequence length="66" mass="7454">MASTVIAYNGKIPTIMAKPTNMTKAKCLEILMHSNRNEEKRLRGIISDKKLALNHPSGMNEENKDR</sequence>
<evidence type="ECO:0000313" key="2">
    <source>
        <dbReference type="EMBL" id="KEH22565.1"/>
    </source>
</evidence>
<proteinExistence type="predicted"/>
<keyword evidence="4" id="KW-1185">Reference proteome</keyword>
<dbReference type="EnsemblPlants" id="KEH22565">
    <property type="protein sequence ID" value="KEH22565"/>
    <property type="gene ID" value="MTR_7g053610"/>
</dbReference>
<dbReference type="Proteomes" id="UP000002051">
    <property type="component" value="Unassembled WGS sequence"/>
</dbReference>
<accession>A0A072U9R3</accession>
<dbReference type="AlphaFoldDB" id="A0A072U9R3"/>
<name>A0A072U9R3_MEDTR</name>
<dbReference type="HOGENOM" id="CLU_2835029_0_0_1"/>
<protein>
    <submittedName>
        <fullName evidence="2 3">Uncharacterized protein</fullName>
    </submittedName>
</protein>
<evidence type="ECO:0000313" key="4">
    <source>
        <dbReference type="Proteomes" id="UP000002051"/>
    </source>
</evidence>
<dbReference type="EMBL" id="CM001223">
    <property type="protein sequence ID" value="KEH22565.1"/>
    <property type="molecule type" value="Genomic_DNA"/>
</dbReference>
<reference evidence="2 4" key="2">
    <citation type="journal article" date="2014" name="BMC Genomics">
        <title>An improved genome release (version Mt4.0) for the model legume Medicago truncatula.</title>
        <authorList>
            <person name="Tang H."/>
            <person name="Krishnakumar V."/>
            <person name="Bidwell S."/>
            <person name="Rosen B."/>
            <person name="Chan A."/>
            <person name="Zhou S."/>
            <person name="Gentzbittel L."/>
            <person name="Childs K.L."/>
            <person name="Yandell M."/>
            <person name="Gundlach H."/>
            <person name="Mayer K.F."/>
            <person name="Schwartz D.C."/>
            <person name="Town C.D."/>
        </authorList>
    </citation>
    <scope>GENOME REANNOTATION</scope>
    <source>
        <strain evidence="2">A17</strain>
        <strain evidence="3 4">cv. Jemalong A17</strain>
    </source>
</reference>
<reference evidence="2 4" key="1">
    <citation type="journal article" date="2011" name="Nature">
        <title>The Medicago genome provides insight into the evolution of rhizobial symbioses.</title>
        <authorList>
            <person name="Young N.D."/>
            <person name="Debelle F."/>
            <person name="Oldroyd G.E."/>
            <person name="Geurts R."/>
            <person name="Cannon S.B."/>
            <person name="Udvardi M.K."/>
            <person name="Benedito V.A."/>
            <person name="Mayer K.F."/>
            <person name="Gouzy J."/>
            <person name="Schoof H."/>
            <person name="Van de Peer Y."/>
            <person name="Proost S."/>
            <person name="Cook D.R."/>
            <person name="Meyers B.C."/>
            <person name="Spannagl M."/>
            <person name="Cheung F."/>
            <person name="De Mita S."/>
            <person name="Krishnakumar V."/>
            <person name="Gundlach H."/>
            <person name="Zhou S."/>
            <person name="Mudge J."/>
            <person name="Bharti A.K."/>
            <person name="Murray J.D."/>
            <person name="Naoumkina M.A."/>
            <person name="Rosen B."/>
            <person name="Silverstein K.A."/>
            <person name="Tang H."/>
            <person name="Rombauts S."/>
            <person name="Zhao P.X."/>
            <person name="Zhou P."/>
            <person name="Barbe V."/>
            <person name="Bardou P."/>
            <person name="Bechner M."/>
            <person name="Bellec A."/>
            <person name="Berger A."/>
            <person name="Berges H."/>
            <person name="Bidwell S."/>
            <person name="Bisseling T."/>
            <person name="Choisne N."/>
            <person name="Couloux A."/>
            <person name="Denny R."/>
            <person name="Deshpande S."/>
            <person name="Dai X."/>
            <person name="Doyle J.J."/>
            <person name="Dudez A.M."/>
            <person name="Farmer A.D."/>
            <person name="Fouteau S."/>
            <person name="Franken C."/>
            <person name="Gibelin C."/>
            <person name="Gish J."/>
            <person name="Goldstein S."/>
            <person name="Gonzalez A.J."/>
            <person name="Green P.J."/>
            <person name="Hallab A."/>
            <person name="Hartog M."/>
            <person name="Hua A."/>
            <person name="Humphray S.J."/>
            <person name="Jeong D.H."/>
            <person name="Jing Y."/>
            <person name="Jocker A."/>
            <person name="Kenton S.M."/>
            <person name="Kim D.J."/>
            <person name="Klee K."/>
            <person name="Lai H."/>
            <person name="Lang C."/>
            <person name="Lin S."/>
            <person name="Macmil S.L."/>
            <person name="Magdelenat G."/>
            <person name="Matthews L."/>
            <person name="McCorrison J."/>
            <person name="Monaghan E.L."/>
            <person name="Mun J.H."/>
            <person name="Najar F.Z."/>
            <person name="Nicholson C."/>
            <person name="Noirot C."/>
            <person name="O'Bleness M."/>
            <person name="Paule C.R."/>
            <person name="Poulain J."/>
            <person name="Prion F."/>
            <person name="Qin B."/>
            <person name="Qu C."/>
            <person name="Retzel E.F."/>
            <person name="Riddle C."/>
            <person name="Sallet E."/>
            <person name="Samain S."/>
            <person name="Samson N."/>
            <person name="Sanders I."/>
            <person name="Saurat O."/>
            <person name="Scarpelli C."/>
            <person name="Schiex T."/>
            <person name="Segurens B."/>
            <person name="Severin A.J."/>
            <person name="Sherrier D.J."/>
            <person name="Shi R."/>
            <person name="Sims S."/>
            <person name="Singer S.R."/>
            <person name="Sinharoy S."/>
            <person name="Sterck L."/>
            <person name="Viollet A."/>
            <person name="Wang B.B."/>
            <person name="Wang K."/>
            <person name="Wang M."/>
            <person name="Wang X."/>
            <person name="Warfsmann J."/>
            <person name="Weissenbach J."/>
            <person name="White D.D."/>
            <person name="White J.D."/>
            <person name="Wiley G.B."/>
            <person name="Wincker P."/>
            <person name="Xing Y."/>
            <person name="Yang L."/>
            <person name="Yao Z."/>
            <person name="Ying F."/>
            <person name="Zhai J."/>
            <person name="Zhou L."/>
            <person name="Zuber A."/>
            <person name="Denarie J."/>
            <person name="Dixon R.A."/>
            <person name="May G.D."/>
            <person name="Schwartz D.C."/>
            <person name="Rogers J."/>
            <person name="Quetier F."/>
            <person name="Town C.D."/>
            <person name="Roe B.A."/>
        </authorList>
    </citation>
    <scope>NUCLEOTIDE SEQUENCE [LARGE SCALE GENOMIC DNA]</scope>
    <source>
        <strain evidence="2">A17</strain>
        <strain evidence="3 4">cv. Jemalong A17</strain>
    </source>
</reference>
<evidence type="ECO:0000313" key="3">
    <source>
        <dbReference type="EnsemblPlants" id="KEH22565"/>
    </source>
</evidence>
<gene>
    <name evidence="2" type="ordered locus">MTR_7g053610</name>
</gene>